<organism evidence="1">
    <name type="scientific">Brevibacillus laterosporus</name>
    <name type="common">Bacillus laterosporus</name>
    <dbReference type="NCBI Taxonomy" id="1465"/>
    <lineage>
        <taxon>Bacteria</taxon>
        <taxon>Bacillati</taxon>
        <taxon>Bacillota</taxon>
        <taxon>Bacilli</taxon>
        <taxon>Bacillales</taxon>
        <taxon>Paenibacillaceae</taxon>
        <taxon>Brevibacillus</taxon>
    </lineage>
</organism>
<evidence type="ECO:0000313" key="1">
    <source>
        <dbReference type="EMBL" id="AKF94943.1"/>
    </source>
</evidence>
<dbReference type="EMBL" id="CP011074">
    <property type="protein sequence ID" value="AKF94943.1"/>
    <property type="molecule type" value="Genomic_DNA"/>
</dbReference>
<name>A0A0F7EHZ2_BRELA</name>
<gene>
    <name evidence="1" type="ORF">EX87_14440</name>
</gene>
<protein>
    <submittedName>
        <fullName evidence="1">Transcriptional regulator</fullName>
    </submittedName>
</protein>
<dbReference type="RefSeq" id="WP_035292777.1">
    <property type="nucleotide sequence ID" value="NZ_CP011074.1"/>
</dbReference>
<dbReference type="NCBIfam" id="TIGR01637">
    <property type="entry name" value="phage_arpU"/>
    <property type="match status" value="1"/>
</dbReference>
<proteinExistence type="predicted"/>
<dbReference type="InterPro" id="IPR006524">
    <property type="entry name" value="ArpU-like"/>
</dbReference>
<accession>A0A0F7EHZ2</accession>
<dbReference type="AlphaFoldDB" id="A0A0F7EHZ2"/>
<reference evidence="1" key="1">
    <citation type="submission" date="2015-03" db="EMBL/GenBank/DDBJ databases">
        <title>MIGS Cultured Bacterial/Archaeal sample from Brevibacillus laterosporus.</title>
        <authorList>
            <person name="Zeng D."/>
            <person name="Zhu L."/>
            <person name="Dong G."/>
            <person name="Ye W."/>
            <person name="Ren D."/>
            <person name="Wu L."/>
            <person name="Xu J."/>
            <person name="Li G."/>
            <person name="Guo L."/>
        </authorList>
    </citation>
    <scope>NUCLEOTIDE SEQUENCE</scope>
    <source>
        <strain evidence="1">B9</strain>
    </source>
</reference>
<sequence length="149" mass="17604">MSFFAEIDQKETHRAVESAFEQYRLNKYLMFEEREASTTAGYTERFHGPTNVTSDQTASIAIHNVDTMNARKAYCSLVERAVNNLPRKERFLIEERYMCREAEYITDYNVYNFKFDPPISKDTYRKIRKKAFRKLAMVLNIQVEKSSSL</sequence>